<evidence type="ECO:0000256" key="3">
    <source>
        <dbReference type="PROSITE-ProRule" id="PRU00339"/>
    </source>
</evidence>
<sequence>MGDYPKALSYYQRAVEVRQGISPSNRPDMAQSYNNIGSVYIKMGEYSNALSYLQKALEIHQETL</sequence>
<dbReference type="SUPFAM" id="SSF48452">
    <property type="entry name" value="TPR-like"/>
    <property type="match status" value="1"/>
</dbReference>
<protein>
    <recommendedName>
        <fullName evidence="6">Tetratricopeptide repeat protein</fullName>
    </recommendedName>
</protein>
<proteinExistence type="predicted"/>
<keyword evidence="2 3" id="KW-0802">TPR repeat</keyword>
<dbReference type="Proteomes" id="UP000663836">
    <property type="component" value="Unassembled WGS sequence"/>
</dbReference>
<comment type="caution">
    <text evidence="4">The sequence shown here is derived from an EMBL/GenBank/DDBJ whole genome shotgun (WGS) entry which is preliminary data.</text>
</comment>
<name>A0A820KN14_9BILA</name>
<accession>A0A820KN14</accession>
<evidence type="ECO:0000313" key="5">
    <source>
        <dbReference type="Proteomes" id="UP000663836"/>
    </source>
</evidence>
<dbReference type="AlphaFoldDB" id="A0A820KN14"/>
<evidence type="ECO:0000313" key="4">
    <source>
        <dbReference type="EMBL" id="CAF4345157.1"/>
    </source>
</evidence>
<dbReference type="InterPro" id="IPR011990">
    <property type="entry name" value="TPR-like_helical_dom_sf"/>
</dbReference>
<dbReference type="PANTHER" id="PTHR45641:SF19">
    <property type="entry name" value="NEPHROCYSTIN-3"/>
    <property type="match status" value="1"/>
</dbReference>
<dbReference type="Gene3D" id="1.25.40.10">
    <property type="entry name" value="Tetratricopeptide repeat domain"/>
    <property type="match status" value="1"/>
</dbReference>
<dbReference type="PROSITE" id="PS50293">
    <property type="entry name" value="TPR_REGION"/>
    <property type="match status" value="1"/>
</dbReference>
<dbReference type="InterPro" id="IPR019734">
    <property type="entry name" value="TPR_rpt"/>
</dbReference>
<dbReference type="SMART" id="SM00028">
    <property type="entry name" value="TPR"/>
    <property type="match status" value="1"/>
</dbReference>
<dbReference type="PANTHER" id="PTHR45641">
    <property type="entry name" value="TETRATRICOPEPTIDE REPEAT PROTEIN (AFU_ORTHOLOGUE AFUA_6G03870)"/>
    <property type="match status" value="1"/>
</dbReference>
<evidence type="ECO:0000256" key="2">
    <source>
        <dbReference type="ARBA" id="ARBA00022803"/>
    </source>
</evidence>
<feature type="non-terminal residue" evidence="4">
    <location>
        <position position="64"/>
    </location>
</feature>
<organism evidence="4 5">
    <name type="scientific">Rotaria sordida</name>
    <dbReference type="NCBI Taxonomy" id="392033"/>
    <lineage>
        <taxon>Eukaryota</taxon>
        <taxon>Metazoa</taxon>
        <taxon>Spiralia</taxon>
        <taxon>Gnathifera</taxon>
        <taxon>Rotifera</taxon>
        <taxon>Eurotatoria</taxon>
        <taxon>Bdelloidea</taxon>
        <taxon>Philodinida</taxon>
        <taxon>Philodinidae</taxon>
        <taxon>Rotaria</taxon>
    </lineage>
</organism>
<keyword evidence="1" id="KW-0677">Repeat</keyword>
<evidence type="ECO:0000256" key="1">
    <source>
        <dbReference type="ARBA" id="ARBA00022737"/>
    </source>
</evidence>
<dbReference type="Pfam" id="PF13424">
    <property type="entry name" value="TPR_12"/>
    <property type="match status" value="1"/>
</dbReference>
<reference evidence="4" key="1">
    <citation type="submission" date="2021-02" db="EMBL/GenBank/DDBJ databases">
        <authorList>
            <person name="Nowell W R."/>
        </authorList>
    </citation>
    <scope>NUCLEOTIDE SEQUENCE</scope>
</reference>
<dbReference type="EMBL" id="CAJOBD010048869">
    <property type="protein sequence ID" value="CAF4345157.1"/>
    <property type="molecule type" value="Genomic_DNA"/>
</dbReference>
<dbReference type="PROSITE" id="PS50005">
    <property type="entry name" value="TPR"/>
    <property type="match status" value="1"/>
</dbReference>
<evidence type="ECO:0008006" key="6">
    <source>
        <dbReference type="Google" id="ProtNLM"/>
    </source>
</evidence>
<gene>
    <name evidence="4" type="ORF">JBS370_LOCUS41757</name>
</gene>
<feature type="repeat" description="TPR" evidence="3">
    <location>
        <begin position="30"/>
        <end position="63"/>
    </location>
</feature>